<comment type="caution">
    <text evidence="1">The sequence shown here is derived from an EMBL/GenBank/DDBJ whole genome shotgun (WGS) entry which is preliminary data.</text>
</comment>
<proteinExistence type="predicted"/>
<evidence type="ECO:0000313" key="1">
    <source>
        <dbReference type="EMBL" id="KAJ6854253.1"/>
    </source>
</evidence>
<keyword evidence="2" id="KW-1185">Reference proteome</keyword>
<organism evidence="1 2">
    <name type="scientific">Iris pallida</name>
    <name type="common">Sweet iris</name>
    <dbReference type="NCBI Taxonomy" id="29817"/>
    <lineage>
        <taxon>Eukaryota</taxon>
        <taxon>Viridiplantae</taxon>
        <taxon>Streptophyta</taxon>
        <taxon>Embryophyta</taxon>
        <taxon>Tracheophyta</taxon>
        <taxon>Spermatophyta</taxon>
        <taxon>Magnoliopsida</taxon>
        <taxon>Liliopsida</taxon>
        <taxon>Asparagales</taxon>
        <taxon>Iridaceae</taxon>
        <taxon>Iridoideae</taxon>
        <taxon>Irideae</taxon>
        <taxon>Iris</taxon>
    </lineage>
</organism>
<dbReference type="Proteomes" id="UP001140949">
    <property type="component" value="Unassembled WGS sequence"/>
</dbReference>
<accession>A0AAX6INN7</accession>
<dbReference type="EMBL" id="JANAVB010000194">
    <property type="protein sequence ID" value="KAJ6854253.1"/>
    <property type="molecule type" value="Genomic_DNA"/>
</dbReference>
<sequence>MRASAGGMCSNMSPFTYSTFSFFSKASIIWGRSSTVHFTSGNASVIAKDSVPVASATSTKVLTPRNSSPQCSITAFVIEIESLPRPSLTSLPNPGMVPVASQTNTWCAISKAIDGSSLLNHEHTDCHGRSSVSSRAISMNGAMDAHISFISGSELVVIAYASSFNSVAVVVKKPE</sequence>
<gene>
    <name evidence="1" type="ORF">M6B38_102110</name>
</gene>
<protein>
    <submittedName>
        <fullName evidence="1">Trans-resveratrol di-O-methyltransferase-like isoform X2</fullName>
    </submittedName>
</protein>
<dbReference type="AlphaFoldDB" id="A0AAX6INN7"/>
<reference evidence="1" key="1">
    <citation type="journal article" date="2023" name="GigaByte">
        <title>Genome assembly of the bearded iris, Iris pallida Lam.</title>
        <authorList>
            <person name="Bruccoleri R.E."/>
            <person name="Oakeley E.J."/>
            <person name="Faust A.M.E."/>
            <person name="Altorfer M."/>
            <person name="Dessus-Babus S."/>
            <person name="Burckhardt D."/>
            <person name="Oertli M."/>
            <person name="Naumann U."/>
            <person name="Petersen F."/>
            <person name="Wong J."/>
        </authorList>
    </citation>
    <scope>NUCLEOTIDE SEQUENCE</scope>
    <source>
        <strain evidence="1">GSM-AAB239-AS_SAM_17_03QT</strain>
    </source>
</reference>
<reference evidence="1" key="2">
    <citation type="submission" date="2023-04" db="EMBL/GenBank/DDBJ databases">
        <authorList>
            <person name="Bruccoleri R.E."/>
            <person name="Oakeley E.J."/>
            <person name="Faust A.-M."/>
            <person name="Dessus-Babus S."/>
            <person name="Altorfer M."/>
            <person name="Burckhardt D."/>
            <person name="Oertli M."/>
            <person name="Naumann U."/>
            <person name="Petersen F."/>
            <person name="Wong J."/>
        </authorList>
    </citation>
    <scope>NUCLEOTIDE SEQUENCE</scope>
    <source>
        <strain evidence="1">GSM-AAB239-AS_SAM_17_03QT</strain>
        <tissue evidence="1">Leaf</tissue>
    </source>
</reference>
<evidence type="ECO:0000313" key="2">
    <source>
        <dbReference type="Proteomes" id="UP001140949"/>
    </source>
</evidence>
<name>A0AAX6INN7_IRIPA</name>